<accession>A0A8H7T627</accession>
<proteinExistence type="predicted"/>
<protein>
    <submittedName>
        <fullName evidence="2">Uncharacterized protein</fullName>
    </submittedName>
</protein>
<reference evidence="2" key="1">
    <citation type="submission" date="2021-02" db="EMBL/GenBank/DDBJ databases">
        <title>Genome sequence Cadophora malorum strain M34.</title>
        <authorList>
            <person name="Stefanovic E."/>
            <person name="Vu D."/>
            <person name="Scully C."/>
            <person name="Dijksterhuis J."/>
            <person name="Roader J."/>
            <person name="Houbraken J."/>
        </authorList>
    </citation>
    <scope>NUCLEOTIDE SEQUENCE</scope>
    <source>
        <strain evidence="2">M34</strain>
    </source>
</reference>
<dbReference type="EMBL" id="JAFJYH010000337">
    <property type="protein sequence ID" value="KAG4413033.1"/>
    <property type="molecule type" value="Genomic_DNA"/>
</dbReference>
<gene>
    <name evidence="2" type="ORF">IFR04_013841</name>
</gene>
<dbReference type="Proteomes" id="UP000664132">
    <property type="component" value="Unassembled WGS sequence"/>
</dbReference>
<evidence type="ECO:0000313" key="2">
    <source>
        <dbReference type="EMBL" id="KAG4413033.1"/>
    </source>
</evidence>
<evidence type="ECO:0000256" key="1">
    <source>
        <dbReference type="SAM" id="MobiDB-lite"/>
    </source>
</evidence>
<dbReference type="OrthoDB" id="3556079at2759"/>
<keyword evidence="3" id="KW-1185">Reference proteome</keyword>
<evidence type="ECO:0000313" key="3">
    <source>
        <dbReference type="Proteomes" id="UP000664132"/>
    </source>
</evidence>
<organism evidence="2 3">
    <name type="scientific">Cadophora malorum</name>
    <dbReference type="NCBI Taxonomy" id="108018"/>
    <lineage>
        <taxon>Eukaryota</taxon>
        <taxon>Fungi</taxon>
        <taxon>Dikarya</taxon>
        <taxon>Ascomycota</taxon>
        <taxon>Pezizomycotina</taxon>
        <taxon>Leotiomycetes</taxon>
        <taxon>Helotiales</taxon>
        <taxon>Ploettnerulaceae</taxon>
        <taxon>Cadophora</taxon>
    </lineage>
</organism>
<sequence>MAPSAGTRSRKKKTPSKKSRHNAAAAATSSTSTNEELEVQAPAPIENVQAVPTTDIVEVDVQAGATNGNLTAAASATEALVPDNTASGEGENGGEQVGQGRIFAAEAEEIHRLNTKGRVVAIYDSVWTMEDTDTIKVYPGYQGETVVFRAISSGPRSNSELTYRAIYSAGPYKAVYSCERGTGFNIFHNFTLDFANNAMIADFDTNPLTFKFVDTVDKIRDVEHPYLYLEVHVDRAKGKYFGSWAKRRDSDREQLDPNRRIQLWDADITRLWIRKEINMMHPSWSRYHVQAKQLRRPWWNGWPEPTV</sequence>
<feature type="compositionally biased region" description="Basic residues" evidence="1">
    <location>
        <begin position="8"/>
        <end position="21"/>
    </location>
</feature>
<dbReference type="AlphaFoldDB" id="A0A8H7T627"/>
<feature type="region of interest" description="Disordered" evidence="1">
    <location>
        <begin position="1"/>
        <end position="38"/>
    </location>
</feature>
<feature type="compositionally biased region" description="Low complexity" evidence="1">
    <location>
        <begin position="23"/>
        <end position="33"/>
    </location>
</feature>
<comment type="caution">
    <text evidence="2">The sequence shown here is derived from an EMBL/GenBank/DDBJ whole genome shotgun (WGS) entry which is preliminary data.</text>
</comment>
<name>A0A8H7T627_9HELO</name>